<dbReference type="Pfam" id="PF01152">
    <property type="entry name" value="Bac_globin"/>
    <property type="match status" value="1"/>
</dbReference>
<comment type="caution">
    <text evidence="5">The sequence shown here is derived from an EMBL/GenBank/DDBJ whole genome shotgun (WGS) entry which is preliminary data.</text>
</comment>
<accession>A0ABS0EWK7</accession>
<dbReference type="InterPro" id="IPR009050">
    <property type="entry name" value="Globin-like_sf"/>
</dbReference>
<protein>
    <submittedName>
        <fullName evidence="5">Group III truncated hemoglobin</fullName>
    </submittedName>
</protein>
<keyword evidence="4" id="KW-0408">Iron</keyword>
<evidence type="ECO:0000313" key="5">
    <source>
        <dbReference type="EMBL" id="MBF8178893.1"/>
    </source>
</evidence>
<evidence type="ECO:0000256" key="1">
    <source>
        <dbReference type="ARBA" id="ARBA00022448"/>
    </source>
</evidence>
<reference evidence="5 6" key="1">
    <citation type="submission" date="2020-11" db="EMBL/GenBank/DDBJ databases">
        <title>WGS of Herminiimonas contaminans strain Marseille-Q4544 isolated from planarians Schmidtea mediterranea.</title>
        <authorList>
            <person name="Kangale L."/>
        </authorList>
    </citation>
    <scope>NUCLEOTIDE SEQUENCE [LARGE SCALE GENOMIC DNA]</scope>
    <source>
        <strain evidence="5 6">Marseille-Q4544</strain>
    </source>
</reference>
<keyword evidence="3" id="KW-0479">Metal-binding</keyword>
<dbReference type="Gene3D" id="1.10.490.10">
    <property type="entry name" value="Globins"/>
    <property type="match status" value="1"/>
</dbReference>
<evidence type="ECO:0000313" key="6">
    <source>
        <dbReference type="Proteomes" id="UP000657372"/>
    </source>
</evidence>
<keyword evidence="2" id="KW-0349">Heme</keyword>
<dbReference type="RefSeq" id="WP_195876079.1">
    <property type="nucleotide sequence ID" value="NZ_JADOEL010000013.1"/>
</dbReference>
<gene>
    <name evidence="5" type="ORF">IXC47_14485</name>
</gene>
<name>A0ABS0EWK7_9BURK</name>
<dbReference type="SUPFAM" id="SSF46458">
    <property type="entry name" value="Globin-like"/>
    <property type="match status" value="1"/>
</dbReference>
<dbReference type="EMBL" id="JADOEL010000013">
    <property type="protein sequence ID" value="MBF8178893.1"/>
    <property type="molecule type" value="Genomic_DNA"/>
</dbReference>
<dbReference type="Proteomes" id="UP000657372">
    <property type="component" value="Unassembled WGS sequence"/>
</dbReference>
<dbReference type="InterPro" id="IPR001486">
    <property type="entry name" value="Hemoglobin_trunc"/>
</dbReference>
<dbReference type="InterPro" id="IPR012292">
    <property type="entry name" value="Globin/Proto"/>
</dbReference>
<keyword evidence="1" id="KW-0813">Transport</keyword>
<organism evidence="5 6">
    <name type="scientific">Herminiimonas contaminans</name>
    <dbReference type="NCBI Taxonomy" id="1111140"/>
    <lineage>
        <taxon>Bacteria</taxon>
        <taxon>Pseudomonadati</taxon>
        <taxon>Pseudomonadota</taxon>
        <taxon>Betaproteobacteria</taxon>
        <taxon>Burkholderiales</taxon>
        <taxon>Oxalobacteraceae</taxon>
        <taxon>Herminiimonas</taxon>
    </lineage>
</organism>
<evidence type="ECO:0000256" key="3">
    <source>
        <dbReference type="ARBA" id="ARBA00022723"/>
    </source>
</evidence>
<evidence type="ECO:0000256" key="2">
    <source>
        <dbReference type="ARBA" id="ARBA00022617"/>
    </source>
</evidence>
<keyword evidence="6" id="KW-1185">Reference proteome</keyword>
<proteinExistence type="predicted"/>
<dbReference type="CDD" id="cd08916">
    <property type="entry name" value="TrHb3_P"/>
    <property type="match status" value="1"/>
</dbReference>
<sequence length="134" mass="15328">MPAEDLCTDDEVATLVHAFYAKVRRDEVLGPIFNGLVDDWDHHLSKLVDFWSSILRGTGRYSGTPMQKHIALPHLDEALFQRWLALFLETTKEQPNQAMGERAYASAQRIAQSLWYSYQMSRSPNSIPADLTFN</sequence>
<evidence type="ECO:0000256" key="4">
    <source>
        <dbReference type="ARBA" id="ARBA00023004"/>
    </source>
</evidence>